<gene>
    <name evidence="2" type="ORF">MM415A00243_0027</name>
    <name evidence="1" type="ORF">MM415B00422_0027</name>
    <name evidence="3" type="ORF">TM448B01581_0005</name>
</gene>
<reference evidence="1" key="1">
    <citation type="submission" date="2020-03" db="EMBL/GenBank/DDBJ databases">
        <title>The deep terrestrial virosphere.</title>
        <authorList>
            <person name="Holmfeldt K."/>
            <person name="Nilsson E."/>
            <person name="Simone D."/>
            <person name="Lopez-Fernandez M."/>
            <person name="Wu X."/>
            <person name="de Brujin I."/>
            <person name="Lundin D."/>
            <person name="Andersson A."/>
            <person name="Bertilsson S."/>
            <person name="Dopson M."/>
        </authorList>
    </citation>
    <scope>NUCLEOTIDE SEQUENCE</scope>
    <source>
        <strain evidence="2">MM415A00243</strain>
        <strain evidence="1">MM415B00422</strain>
        <strain evidence="3">TM448B01581</strain>
    </source>
</reference>
<evidence type="ECO:0000313" key="2">
    <source>
        <dbReference type="EMBL" id="QJA83965.1"/>
    </source>
</evidence>
<organism evidence="1">
    <name type="scientific">viral metagenome</name>
    <dbReference type="NCBI Taxonomy" id="1070528"/>
    <lineage>
        <taxon>unclassified sequences</taxon>
        <taxon>metagenomes</taxon>
        <taxon>organismal metagenomes</taxon>
    </lineage>
</organism>
<sequence>MATADLIDDGTTANDGTGDTLRAAFTAINTRYQAAGAGSPDEIRVRENATNGTSYCAITGPASLAGNVITTLATAACDLNKVNYITAAGATTGTSIKLLERTDGGTDGLIITVGDVAIGADRTLTGPTGGDLALESVRLLDAAYTDEAATTGAKFQLLERTDGGTNKLILTVGDVAIAADRTLTGPTGGDLALESVRVFAHVPASSGVAASQKFLEDSDNGTNGVTVTAPASTGDVTFTLPTSSVDMSAVVADNTDGQLSIPIHTGIAEAGTWTKATAAGLQTVTRTAAGAAQSYWIPVPIGNRSTASKGIKPTGLLVNYTLNAEDADDCRFELWKVTQGADNAARTAAALFGEDNADYDEAHNLAAERGDSTNAPELHLATIVDAGAPAFLATGEELLLRVYVDDTTGGNAVFVLTSAILTYTEQLLDYA</sequence>
<dbReference type="EMBL" id="MT141535">
    <property type="protein sequence ID" value="QJA65265.1"/>
    <property type="molecule type" value="Genomic_DNA"/>
</dbReference>
<accession>A0A6M3J7R9</accession>
<proteinExistence type="predicted"/>
<evidence type="ECO:0000313" key="3">
    <source>
        <dbReference type="EMBL" id="QJH99410.1"/>
    </source>
</evidence>
<protein>
    <submittedName>
        <fullName evidence="1">Uncharacterized protein</fullName>
    </submittedName>
</protein>
<dbReference type="EMBL" id="MT142521">
    <property type="protein sequence ID" value="QJA83965.1"/>
    <property type="molecule type" value="Genomic_DNA"/>
</dbReference>
<evidence type="ECO:0000313" key="1">
    <source>
        <dbReference type="EMBL" id="QJA65265.1"/>
    </source>
</evidence>
<dbReference type="EMBL" id="MT144787">
    <property type="protein sequence ID" value="QJH99410.1"/>
    <property type="molecule type" value="Genomic_DNA"/>
</dbReference>
<name>A0A6M3J7R9_9ZZZZ</name>
<dbReference type="AlphaFoldDB" id="A0A6M3J7R9"/>